<feature type="region of interest" description="Disordered" evidence="7">
    <location>
        <begin position="520"/>
        <end position="549"/>
    </location>
</feature>
<reference evidence="10 11" key="1">
    <citation type="submission" date="2023-10" db="EMBL/GenBank/DDBJ databases">
        <title>Sphingomonas sp. HF-S4 16S ribosomal RNA gene Genome sequencing and assembly.</title>
        <authorList>
            <person name="Lee H."/>
        </authorList>
    </citation>
    <scope>NUCLEOTIDE SEQUENCE [LARGE SCALE GENOMIC DNA]</scope>
    <source>
        <strain evidence="10 11">HF-S4</strain>
    </source>
</reference>
<name>A0ABU3Y2U5_9SPHN</name>
<feature type="transmembrane region" description="Helical" evidence="8">
    <location>
        <begin position="226"/>
        <end position="247"/>
    </location>
</feature>
<dbReference type="Pfam" id="PF05977">
    <property type="entry name" value="MFS_3"/>
    <property type="match status" value="1"/>
</dbReference>
<gene>
    <name evidence="10" type="ORF">RZN05_00995</name>
</gene>
<feature type="transmembrane region" description="Helical" evidence="8">
    <location>
        <begin position="80"/>
        <end position="101"/>
    </location>
</feature>
<comment type="subcellular location">
    <subcellularLocation>
        <location evidence="1">Cell membrane</location>
        <topology evidence="1">Multi-pass membrane protein</topology>
    </subcellularLocation>
</comment>
<feature type="transmembrane region" description="Helical" evidence="8">
    <location>
        <begin position="316"/>
        <end position="338"/>
    </location>
</feature>
<keyword evidence="3" id="KW-1003">Cell membrane</keyword>
<dbReference type="PANTHER" id="PTHR23513:SF11">
    <property type="entry name" value="STAPHYLOFERRIN A TRANSPORTER"/>
    <property type="match status" value="1"/>
</dbReference>
<evidence type="ECO:0000256" key="6">
    <source>
        <dbReference type="ARBA" id="ARBA00023136"/>
    </source>
</evidence>
<feature type="transmembrane region" description="Helical" evidence="8">
    <location>
        <begin position="107"/>
        <end position="126"/>
    </location>
</feature>
<organism evidence="10 11">
    <name type="scientific">Sphingomonas agrestis</name>
    <dbReference type="NCBI Taxonomy" id="3080540"/>
    <lineage>
        <taxon>Bacteria</taxon>
        <taxon>Pseudomonadati</taxon>
        <taxon>Pseudomonadota</taxon>
        <taxon>Alphaproteobacteria</taxon>
        <taxon>Sphingomonadales</taxon>
        <taxon>Sphingomonadaceae</taxon>
        <taxon>Sphingomonas</taxon>
    </lineage>
</organism>
<keyword evidence="6 8" id="KW-0472">Membrane</keyword>
<dbReference type="RefSeq" id="WP_317224763.1">
    <property type="nucleotide sequence ID" value="NZ_JAWJEJ010000001.1"/>
</dbReference>
<dbReference type="CDD" id="cd06173">
    <property type="entry name" value="MFS_MefA_like"/>
    <property type="match status" value="1"/>
</dbReference>
<dbReference type="Gene3D" id="1.20.1250.20">
    <property type="entry name" value="MFS general substrate transporter like domains"/>
    <property type="match status" value="1"/>
</dbReference>
<evidence type="ECO:0000259" key="9">
    <source>
        <dbReference type="PROSITE" id="PS50850"/>
    </source>
</evidence>
<dbReference type="EMBL" id="JAWJEJ010000001">
    <property type="protein sequence ID" value="MDV3455543.1"/>
    <property type="molecule type" value="Genomic_DNA"/>
</dbReference>
<evidence type="ECO:0000256" key="5">
    <source>
        <dbReference type="ARBA" id="ARBA00022989"/>
    </source>
</evidence>
<evidence type="ECO:0000313" key="10">
    <source>
        <dbReference type="EMBL" id="MDV3455543.1"/>
    </source>
</evidence>
<dbReference type="Proteomes" id="UP001273531">
    <property type="component" value="Unassembled WGS sequence"/>
</dbReference>
<evidence type="ECO:0000256" key="8">
    <source>
        <dbReference type="SAM" id="Phobius"/>
    </source>
</evidence>
<dbReference type="InterPro" id="IPR036259">
    <property type="entry name" value="MFS_trans_sf"/>
</dbReference>
<feature type="transmembrane region" description="Helical" evidence="8">
    <location>
        <begin position="378"/>
        <end position="396"/>
    </location>
</feature>
<protein>
    <submittedName>
        <fullName evidence="10">MFS transporter</fullName>
    </submittedName>
</protein>
<dbReference type="PANTHER" id="PTHR23513">
    <property type="entry name" value="INTEGRAL MEMBRANE EFFLUX PROTEIN-RELATED"/>
    <property type="match status" value="1"/>
</dbReference>
<feature type="transmembrane region" description="Helical" evidence="8">
    <location>
        <begin position="164"/>
        <end position="190"/>
    </location>
</feature>
<feature type="transmembrane region" description="Helical" evidence="8">
    <location>
        <begin position="259"/>
        <end position="280"/>
    </location>
</feature>
<evidence type="ECO:0000256" key="2">
    <source>
        <dbReference type="ARBA" id="ARBA00022448"/>
    </source>
</evidence>
<dbReference type="InterPro" id="IPR010290">
    <property type="entry name" value="TM_effector"/>
</dbReference>
<keyword evidence="11" id="KW-1185">Reference proteome</keyword>
<comment type="caution">
    <text evidence="10">The sequence shown here is derived from an EMBL/GenBank/DDBJ whole genome shotgun (WGS) entry which is preliminary data.</text>
</comment>
<evidence type="ECO:0000256" key="3">
    <source>
        <dbReference type="ARBA" id="ARBA00022475"/>
    </source>
</evidence>
<sequence>MDARESNSPLGLPLFRAVWLASLASNFGGLIQSVGASWMMTSLSGSPQMIALVQASTSLPIMLLSLWAGAVADNLDRRKVMLGAQFFMLAVSLALAIGGWAGLLTPWLLLAFTFLIGCGTAINGPAWQASVGDMVPRAMLPSAVAFNSMGFNVARSLGPAIGGAIVAVAGAAAAFLVNAFSYVGLIAVLARWKPDRPPALLPRERILFAMAAGVRYVRLSPSIRTVLIRAALFGFAASAVPALMPLVARDIVRGGPLTYGLLLGGFGLGAVAGALGSQWLRARLSTEGLIRLAAPALAIGAAAIAATSWLALTLVALALCGAGWVVALSTFNVSVQMASPRWVVARALSLYQMAAFGGLACGSWVFGMIAGARGVETALLAAGGIQLLSVAAGFVWRLPAISQLNLDPSDRWREPETAVPVEPRSGPIVVTIEHRVAERNVTAFLAAMTERRRIRRRDGARHWALMRDLGDPELWIERYQVPTWLDYVRHNHRRTQADDANSEALRLLRVEGTVPVVHRHIERQTGSLPRTRGPDPRELHQVTDPTGSS</sequence>
<feature type="compositionally biased region" description="Basic and acidic residues" evidence="7">
    <location>
        <begin position="532"/>
        <end position="541"/>
    </location>
</feature>
<accession>A0ABU3Y2U5</accession>
<feature type="transmembrane region" description="Helical" evidence="8">
    <location>
        <begin position="350"/>
        <end position="372"/>
    </location>
</feature>
<evidence type="ECO:0000256" key="1">
    <source>
        <dbReference type="ARBA" id="ARBA00004651"/>
    </source>
</evidence>
<keyword evidence="4 8" id="KW-0812">Transmembrane</keyword>
<feature type="domain" description="Major facilitator superfamily (MFS) profile" evidence="9">
    <location>
        <begin position="14"/>
        <end position="401"/>
    </location>
</feature>
<proteinExistence type="predicted"/>
<evidence type="ECO:0000256" key="4">
    <source>
        <dbReference type="ARBA" id="ARBA00022692"/>
    </source>
</evidence>
<evidence type="ECO:0000313" key="11">
    <source>
        <dbReference type="Proteomes" id="UP001273531"/>
    </source>
</evidence>
<keyword evidence="5 8" id="KW-1133">Transmembrane helix</keyword>
<dbReference type="InterPro" id="IPR020846">
    <property type="entry name" value="MFS_dom"/>
</dbReference>
<keyword evidence="2" id="KW-0813">Transport</keyword>
<feature type="transmembrane region" description="Helical" evidence="8">
    <location>
        <begin position="48"/>
        <end position="68"/>
    </location>
</feature>
<evidence type="ECO:0000256" key="7">
    <source>
        <dbReference type="SAM" id="MobiDB-lite"/>
    </source>
</evidence>
<dbReference type="PROSITE" id="PS50850">
    <property type="entry name" value="MFS"/>
    <property type="match status" value="1"/>
</dbReference>
<dbReference type="SUPFAM" id="SSF103473">
    <property type="entry name" value="MFS general substrate transporter"/>
    <property type="match status" value="1"/>
</dbReference>
<feature type="transmembrane region" description="Helical" evidence="8">
    <location>
        <begin position="292"/>
        <end position="310"/>
    </location>
</feature>